<evidence type="ECO:0000256" key="2">
    <source>
        <dbReference type="SAM" id="SignalP"/>
    </source>
</evidence>
<proteinExistence type="predicted"/>
<dbReference type="Proteomes" id="UP000217257">
    <property type="component" value="Chromosome"/>
</dbReference>
<name>A0A250JFJ5_9BACT</name>
<feature type="signal peptide" evidence="2">
    <location>
        <begin position="1"/>
        <end position="26"/>
    </location>
</feature>
<dbReference type="Pfam" id="PF20388">
    <property type="entry name" value="DUF6683"/>
    <property type="match status" value="1"/>
</dbReference>
<feature type="chain" id="PRO_5012648373" evidence="2">
    <location>
        <begin position="27"/>
        <end position="251"/>
    </location>
</feature>
<evidence type="ECO:0000313" key="3">
    <source>
        <dbReference type="EMBL" id="ATB42669.1"/>
    </source>
</evidence>
<keyword evidence="2" id="KW-0732">Signal</keyword>
<organism evidence="3 4">
    <name type="scientific">Cystobacter fuscus</name>
    <dbReference type="NCBI Taxonomy" id="43"/>
    <lineage>
        <taxon>Bacteria</taxon>
        <taxon>Pseudomonadati</taxon>
        <taxon>Myxococcota</taxon>
        <taxon>Myxococcia</taxon>
        <taxon>Myxococcales</taxon>
        <taxon>Cystobacterineae</taxon>
        <taxon>Archangiaceae</taxon>
        <taxon>Cystobacter</taxon>
    </lineage>
</organism>
<evidence type="ECO:0000313" key="4">
    <source>
        <dbReference type="Proteomes" id="UP000217257"/>
    </source>
</evidence>
<gene>
    <name evidence="3" type="ORF">CYFUS_008148</name>
</gene>
<dbReference type="InterPro" id="IPR046505">
    <property type="entry name" value="DUF6683"/>
</dbReference>
<feature type="region of interest" description="Disordered" evidence="1">
    <location>
        <begin position="51"/>
        <end position="73"/>
    </location>
</feature>
<dbReference type="KEGG" id="cfus:CYFUS_008148"/>
<dbReference type="AlphaFoldDB" id="A0A250JFJ5"/>
<accession>A0A250JFJ5</accession>
<dbReference type="RefSeq" id="WP_157758956.1">
    <property type="nucleotide sequence ID" value="NZ_CP022098.1"/>
</dbReference>
<evidence type="ECO:0000256" key="1">
    <source>
        <dbReference type="SAM" id="MobiDB-lite"/>
    </source>
</evidence>
<dbReference type="EMBL" id="CP022098">
    <property type="protein sequence ID" value="ATB42669.1"/>
    <property type="molecule type" value="Genomic_DNA"/>
</dbReference>
<feature type="compositionally biased region" description="Basic and acidic residues" evidence="1">
    <location>
        <begin position="53"/>
        <end position="63"/>
    </location>
</feature>
<sequence length="251" mass="27655">MRGVYRKVAVLATVCALVSGVWPAVARPLSAYREYDSGVFAGGGFKISLPGKGRAEASSDKPSGRGGDGEAISPELLPLSVSSFRTVGNPIMPKRVAEAVPGLDKEARRQLEASLMLLLRQYEQQLDRDDDFRLKNNLAGAFNFLFGAAYSVHKDGRALSPEQRESMLRQINAGFALRLKEQRLSDREKQELYESAVLSGSIILGLYSEGRDTRQPEQQRTARELARELLTRLMGLSIEQVRTEGGSVRIN</sequence>
<reference evidence="3 4" key="1">
    <citation type="submission" date="2017-06" db="EMBL/GenBank/DDBJ databases">
        <title>Sequencing and comparative analysis of myxobacterial genomes.</title>
        <authorList>
            <person name="Rupp O."/>
            <person name="Goesmann A."/>
            <person name="Sogaard-Andersen L."/>
        </authorList>
    </citation>
    <scope>NUCLEOTIDE SEQUENCE [LARGE SCALE GENOMIC DNA]</scope>
    <source>
        <strain evidence="3 4">DSM 52655</strain>
    </source>
</reference>
<protein>
    <submittedName>
        <fullName evidence="3">Uncharacterized protein</fullName>
    </submittedName>
</protein>